<reference evidence="1" key="1">
    <citation type="submission" date="2020-04" db="EMBL/GenBank/DDBJ databases">
        <authorList>
            <person name="Broberg M."/>
        </authorList>
    </citation>
    <scope>NUCLEOTIDE SEQUENCE</scope>
</reference>
<dbReference type="EMBL" id="CADEHS020000569">
    <property type="protein sequence ID" value="CAG9954301.1"/>
    <property type="molecule type" value="Genomic_DNA"/>
</dbReference>
<dbReference type="Proteomes" id="UP000836387">
    <property type="component" value="Unassembled WGS sequence"/>
</dbReference>
<accession>A0ACA9ULK0</accession>
<keyword evidence="2" id="KW-1185">Reference proteome</keyword>
<reference evidence="1" key="2">
    <citation type="submission" date="2021-10" db="EMBL/GenBank/DDBJ databases">
        <authorList>
            <person name="Piombo E."/>
        </authorList>
    </citation>
    <scope>NUCLEOTIDE SEQUENCE</scope>
</reference>
<proteinExistence type="predicted"/>
<gene>
    <name evidence="1" type="ORF">CRV2_00016665</name>
</gene>
<evidence type="ECO:0000313" key="2">
    <source>
        <dbReference type="Proteomes" id="UP000836387"/>
    </source>
</evidence>
<sequence length="411" mass="46623">MVYVSSSDSKRLLTHIKLFGGLLVILATSLVWLRTAQGRWFSLCHQVLAVVALAVLFWHVLCTSSIIGKVIIGLSCFCSSVSLGYKGWKLLFPLSATIFQARSYDESNIVTIEAELKQKGSLHVTPGSYFLISVRHHIPSVAAVAVLCGSETNRTTSALKFIFSESSWNRSLIALKPSDKISLDGPYGKDYGLENYENVMLLAKGIGIVGLLPLAVDLAERKYHDSDIQNQILKHEAQRNELFRNRFEEWEETRRDLERKRCFLDATKKVVILWCLEDYSQMKPLTDELLKLKKLDSAHKLLVVWCRYKAPAKTPTGTSETGVGKLEKYSPPFYVPKDNWFWKCMSHSCHAFERMMATKVADERRREKGKMVVAVCGDPNFTKNMREATISGSAYMPIDFIEIEYRPRAGY</sequence>
<protein>
    <submittedName>
        <fullName evidence="1">Uncharacterized protein</fullName>
    </submittedName>
</protein>
<comment type="caution">
    <text evidence="1">The sequence shown here is derived from an EMBL/GenBank/DDBJ whole genome shotgun (WGS) entry which is preliminary data.</text>
</comment>
<evidence type="ECO:0000313" key="1">
    <source>
        <dbReference type="EMBL" id="CAG9954301.1"/>
    </source>
</evidence>
<organism evidence="1 2">
    <name type="scientific">Clonostachys rosea f. rosea IK726</name>
    <dbReference type="NCBI Taxonomy" id="1349383"/>
    <lineage>
        <taxon>Eukaryota</taxon>
        <taxon>Fungi</taxon>
        <taxon>Dikarya</taxon>
        <taxon>Ascomycota</taxon>
        <taxon>Pezizomycotina</taxon>
        <taxon>Sordariomycetes</taxon>
        <taxon>Hypocreomycetidae</taxon>
        <taxon>Hypocreales</taxon>
        <taxon>Bionectriaceae</taxon>
        <taxon>Clonostachys</taxon>
    </lineage>
</organism>
<name>A0ACA9ULK0_BIOOC</name>